<comment type="caution">
    <text evidence="8">Lacks conserved residue(s) required for the propagation of feature annotation.</text>
</comment>
<evidence type="ECO:0000256" key="8">
    <source>
        <dbReference type="PROSITE-ProRule" id="PRU00059"/>
    </source>
</evidence>
<dbReference type="GO" id="GO:0005615">
    <property type="term" value="C:extracellular space"/>
    <property type="evidence" value="ECO:0007669"/>
    <property type="project" value="TreeGrafter"/>
</dbReference>
<keyword evidence="7" id="KW-1015">Disulfide bond</keyword>
<dbReference type="CDD" id="cd00041">
    <property type="entry name" value="CUB"/>
    <property type="match status" value="1"/>
</dbReference>
<proteinExistence type="predicted"/>
<dbReference type="PANTHER" id="PTHR10127:SF861">
    <property type="entry name" value="DORSAL-VENTRAL PATTERNING PROTEIN TOLLOID-RELATED"/>
    <property type="match status" value="1"/>
</dbReference>
<dbReference type="PROSITE" id="PS01180">
    <property type="entry name" value="CUB"/>
    <property type="match status" value="1"/>
</dbReference>
<dbReference type="EC" id="3.4.24.-" evidence="9"/>
<dbReference type="PANTHER" id="PTHR10127">
    <property type="entry name" value="DISCOIDIN, CUB, EGF, LAMININ , AND ZINC METALLOPROTEASE DOMAIN CONTAINING"/>
    <property type="match status" value="1"/>
</dbReference>
<keyword evidence="1" id="KW-0245">EGF-like domain</keyword>
<dbReference type="GO" id="GO:0016485">
    <property type="term" value="P:protein processing"/>
    <property type="evidence" value="ECO:0007669"/>
    <property type="project" value="TreeGrafter"/>
</dbReference>
<evidence type="ECO:0000256" key="5">
    <source>
        <dbReference type="ARBA" id="ARBA00022833"/>
    </source>
</evidence>
<keyword evidence="3 9" id="KW-0479">Metal-binding</keyword>
<keyword evidence="2 9" id="KW-0645">Protease</keyword>
<evidence type="ECO:0000256" key="3">
    <source>
        <dbReference type="ARBA" id="ARBA00022723"/>
    </source>
</evidence>
<reference evidence="12 13" key="1">
    <citation type="submission" date="2021-06" db="EMBL/GenBank/DDBJ databases">
        <title>Caerostris darwini draft genome.</title>
        <authorList>
            <person name="Kono N."/>
            <person name="Arakawa K."/>
        </authorList>
    </citation>
    <scope>NUCLEOTIDE SEQUENCE [LARGE SCALE GENOMIC DNA]</scope>
</reference>
<dbReference type="GO" id="GO:0046872">
    <property type="term" value="F:metal ion binding"/>
    <property type="evidence" value="ECO:0007669"/>
    <property type="project" value="UniProtKB-KW"/>
</dbReference>
<comment type="cofactor">
    <cofactor evidence="9">
        <name>Zn(2+)</name>
        <dbReference type="ChEBI" id="CHEBI:29105"/>
    </cofactor>
    <text evidence="9">Binds 1 zinc ion per subunit.</text>
</comment>
<feature type="domain" description="CUB" evidence="10">
    <location>
        <begin position="96"/>
        <end position="169"/>
    </location>
</feature>
<sequence length="330" mass="36780">MSVLETRSLHALPCSQGQEYNFNKLTEEEVTSLGLAYDYASIMHYARNTFSKSTYLDTILPQEDPAQKKRPEIGQRVRLSEGDIAQTNMLYKCPNCGKTMQNPSGTLSSPESSNSVTPQEGTHCEWRITATQGERIILNITEIDIHKSENCDTDYLEVRDGYWYKSPLLEGMPFTPRSESMVPGGLAGMSWKRELRRRRRCWRCDWKFDAVVSRSFLTSFDPSIRATKPAAITFPGVSRQANVPVLTTSQLKASKAHQRCCSCEDITIRDAVYSLRIDGALGTCWHVGRGNYAVVVAAGVAIGSLMSSFRPASEVLGVTLLKWFSPIVGS</sequence>
<keyword evidence="13" id="KW-1185">Reference proteome</keyword>
<evidence type="ECO:0000256" key="1">
    <source>
        <dbReference type="ARBA" id="ARBA00022536"/>
    </source>
</evidence>
<keyword evidence="5 9" id="KW-0862">Zinc</keyword>
<evidence type="ECO:0000313" key="13">
    <source>
        <dbReference type="Proteomes" id="UP001054837"/>
    </source>
</evidence>
<dbReference type="Pfam" id="PF00431">
    <property type="entry name" value="CUB"/>
    <property type="match status" value="1"/>
</dbReference>
<dbReference type="AlphaFoldDB" id="A0AAV4MX89"/>
<dbReference type="SMART" id="SM00042">
    <property type="entry name" value="CUB"/>
    <property type="match status" value="1"/>
</dbReference>
<dbReference type="SUPFAM" id="SSF49854">
    <property type="entry name" value="Spermadhesin, CUB domain"/>
    <property type="match status" value="1"/>
</dbReference>
<dbReference type="PROSITE" id="PS51864">
    <property type="entry name" value="ASTACIN"/>
    <property type="match status" value="1"/>
</dbReference>
<evidence type="ECO:0000256" key="2">
    <source>
        <dbReference type="ARBA" id="ARBA00022670"/>
    </source>
</evidence>
<evidence type="ECO:0000256" key="7">
    <source>
        <dbReference type="ARBA" id="ARBA00023157"/>
    </source>
</evidence>
<dbReference type="PRINTS" id="PR00480">
    <property type="entry name" value="ASTACIN"/>
</dbReference>
<dbReference type="Gene3D" id="2.60.120.290">
    <property type="entry name" value="Spermadhesin, CUB domain"/>
    <property type="match status" value="1"/>
</dbReference>
<organism evidence="12 13">
    <name type="scientific">Caerostris darwini</name>
    <dbReference type="NCBI Taxonomy" id="1538125"/>
    <lineage>
        <taxon>Eukaryota</taxon>
        <taxon>Metazoa</taxon>
        <taxon>Ecdysozoa</taxon>
        <taxon>Arthropoda</taxon>
        <taxon>Chelicerata</taxon>
        <taxon>Arachnida</taxon>
        <taxon>Araneae</taxon>
        <taxon>Araneomorphae</taxon>
        <taxon>Entelegynae</taxon>
        <taxon>Araneoidea</taxon>
        <taxon>Araneidae</taxon>
        <taxon>Caerostris</taxon>
    </lineage>
</organism>
<dbReference type="InterPro" id="IPR001506">
    <property type="entry name" value="Peptidase_M12A"/>
</dbReference>
<evidence type="ECO:0000259" key="11">
    <source>
        <dbReference type="PROSITE" id="PS51864"/>
    </source>
</evidence>
<evidence type="ECO:0000256" key="6">
    <source>
        <dbReference type="ARBA" id="ARBA00023049"/>
    </source>
</evidence>
<dbReference type="GO" id="GO:0009953">
    <property type="term" value="P:dorsal/ventral pattern formation"/>
    <property type="evidence" value="ECO:0007669"/>
    <property type="project" value="TreeGrafter"/>
</dbReference>
<dbReference type="InterPro" id="IPR035914">
    <property type="entry name" value="Sperma_CUB_dom_sf"/>
</dbReference>
<name>A0AAV4MX89_9ARAC</name>
<feature type="domain" description="Peptidase M12A" evidence="11">
    <location>
        <begin position="1"/>
        <end position="94"/>
    </location>
</feature>
<comment type="caution">
    <text evidence="12">The sequence shown here is derived from an EMBL/GenBank/DDBJ whole genome shotgun (WGS) entry which is preliminary data.</text>
</comment>
<dbReference type="Pfam" id="PF01400">
    <property type="entry name" value="Astacin"/>
    <property type="match status" value="1"/>
</dbReference>
<dbReference type="SUPFAM" id="SSF55486">
    <property type="entry name" value="Metalloproteases ('zincins'), catalytic domain"/>
    <property type="match status" value="1"/>
</dbReference>
<accession>A0AAV4MX89</accession>
<dbReference type="Gene3D" id="3.40.390.10">
    <property type="entry name" value="Collagenase (Catalytic Domain)"/>
    <property type="match status" value="1"/>
</dbReference>
<protein>
    <recommendedName>
        <fullName evidence="9">Metalloendopeptidase</fullName>
        <ecNumber evidence="9">3.4.24.-</ecNumber>
    </recommendedName>
</protein>
<dbReference type="InterPro" id="IPR000859">
    <property type="entry name" value="CUB_dom"/>
</dbReference>
<keyword evidence="6 9" id="KW-0482">Metalloprotease</keyword>
<evidence type="ECO:0000256" key="9">
    <source>
        <dbReference type="RuleBase" id="RU361183"/>
    </source>
</evidence>
<evidence type="ECO:0000259" key="10">
    <source>
        <dbReference type="PROSITE" id="PS01180"/>
    </source>
</evidence>
<dbReference type="EMBL" id="BPLQ01000920">
    <property type="protein sequence ID" value="GIX76353.1"/>
    <property type="molecule type" value="Genomic_DNA"/>
</dbReference>
<dbReference type="InterPro" id="IPR024079">
    <property type="entry name" value="MetalloPept_cat_dom_sf"/>
</dbReference>
<evidence type="ECO:0000313" key="12">
    <source>
        <dbReference type="EMBL" id="GIX76353.1"/>
    </source>
</evidence>
<keyword evidence="4 9" id="KW-0378">Hydrolase</keyword>
<gene>
    <name evidence="12" type="primary">Tll1</name>
    <name evidence="12" type="ORF">CDAR_418801</name>
</gene>
<dbReference type="GO" id="GO:0004222">
    <property type="term" value="F:metalloendopeptidase activity"/>
    <property type="evidence" value="ECO:0007669"/>
    <property type="project" value="UniProtKB-UniRule"/>
</dbReference>
<evidence type="ECO:0000256" key="4">
    <source>
        <dbReference type="ARBA" id="ARBA00022801"/>
    </source>
</evidence>
<dbReference type="Proteomes" id="UP001054837">
    <property type="component" value="Unassembled WGS sequence"/>
</dbReference>